<dbReference type="Gramene" id="PRQ22092">
    <property type="protein sequence ID" value="PRQ22092"/>
    <property type="gene ID" value="RchiOBHm_Chr6g0246471"/>
</dbReference>
<name>A0A2P6PJJ0_ROSCH</name>
<dbReference type="Proteomes" id="UP000238479">
    <property type="component" value="Chromosome 6"/>
</dbReference>
<gene>
    <name evidence="1" type="ORF">RchiOBHm_Chr6g0246471</name>
</gene>
<sequence>MKAPSPIAGSLANPTPKANHSVVIADKASRKTYFNKSLWPG</sequence>
<evidence type="ECO:0000313" key="2">
    <source>
        <dbReference type="Proteomes" id="UP000238479"/>
    </source>
</evidence>
<keyword evidence="2" id="KW-1185">Reference proteome</keyword>
<dbReference type="AlphaFoldDB" id="A0A2P6PJJ0"/>
<proteinExistence type="predicted"/>
<comment type="caution">
    <text evidence="1">The sequence shown here is derived from an EMBL/GenBank/DDBJ whole genome shotgun (WGS) entry which is preliminary data.</text>
</comment>
<evidence type="ECO:0000313" key="1">
    <source>
        <dbReference type="EMBL" id="PRQ22092.1"/>
    </source>
</evidence>
<organism evidence="1 2">
    <name type="scientific">Rosa chinensis</name>
    <name type="common">China rose</name>
    <dbReference type="NCBI Taxonomy" id="74649"/>
    <lineage>
        <taxon>Eukaryota</taxon>
        <taxon>Viridiplantae</taxon>
        <taxon>Streptophyta</taxon>
        <taxon>Embryophyta</taxon>
        <taxon>Tracheophyta</taxon>
        <taxon>Spermatophyta</taxon>
        <taxon>Magnoliopsida</taxon>
        <taxon>eudicotyledons</taxon>
        <taxon>Gunneridae</taxon>
        <taxon>Pentapetalae</taxon>
        <taxon>rosids</taxon>
        <taxon>fabids</taxon>
        <taxon>Rosales</taxon>
        <taxon>Rosaceae</taxon>
        <taxon>Rosoideae</taxon>
        <taxon>Rosoideae incertae sedis</taxon>
        <taxon>Rosa</taxon>
    </lineage>
</organism>
<reference evidence="1 2" key="1">
    <citation type="journal article" date="2018" name="Nat. Genet.">
        <title>The Rosa genome provides new insights in the design of modern roses.</title>
        <authorList>
            <person name="Bendahmane M."/>
        </authorList>
    </citation>
    <scope>NUCLEOTIDE SEQUENCE [LARGE SCALE GENOMIC DNA]</scope>
    <source>
        <strain evidence="2">cv. Old Blush</strain>
    </source>
</reference>
<protein>
    <submittedName>
        <fullName evidence="1">Uncharacterized protein</fullName>
    </submittedName>
</protein>
<accession>A0A2P6PJJ0</accession>
<dbReference type="EMBL" id="PDCK01000044">
    <property type="protein sequence ID" value="PRQ22092.1"/>
    <property type="molecule type" value="Genomic_DNA"/>
</dbReference>